<evidence type="ECO:0000256" key="2">
    <source>
        <dbReference type="SAM" id="MobiDB-lite"/>
    </source>
</evidence>
<evidence type="ECO:0000313" key="5">
    <source>
        <dbReference type="Proteomes" id="UP001140949"/>
    </source>
</evidence>
<dbReference type="EMBL" id="JANAVB010027397">
    <property type="protein sequence ID" value="KAJ6818228.1"/>
    <property type="molecule type" value="Genomic_DNA"/>
</dbReference>
<accession>A0AAX6FQD7</accession>
<feature type="region of interest" description="Disordered" evidence="2">
    <location>
        <begin position="244"/>
        <end position="302"/>
    </location>
</feature>
<reference evidence="4" key="1">
    <citation type="journal article" date="2023" name="GigaByte">
        <title>Genome assembly of the bearded iris, Iris pallida Lam.</title>
        <authorList>
            <person name="Bruccoleri R.E."/>
            <person name="Oakeley E.J."/>
            <person name="Faust A.M.E."/>
            <person name="Altorfer M."/>
            <person name="Dessus-Babus S."/>
            <person name="Burckhardt D."/>
            <person name="Oertli M."/>
            <person name="Naumann U."/>
            <person name="Petersen F."/>
            <person name="Wong J."/>
        </authorList>
    </citation>
    <scope>NUCLEOTIDE SEQUENCE</scope>
    <source>
        <strain evidence="4">GSM-AAB239-AS_SAM_17_03QT</strain>
    </source>
</reference>
<protein>
    <recommendedName>
        <fullName evidence="3">FAF domain-containing protein</fullName>
    </recommendedName>
</protein>
<evidence type="ECO:0000313" key="4">
    <source>
        <dbReference type="EMBL" id="KAJ6818228.1"/>
    </source>
</evidence>
<dbReference type="PANTHER" id="PTHR33155:SF3">
    <property type="entry name" value="PROTEIN FAF-LIKE, CHLOROPLASTIC"/>
    <property type="match status" value="1"/>
</dbReference>
<name>A0AAX6FQD7_IRIPA</name>
<dbReference type="PANTHER" id="PTHR33155">
    <property type="entry name" value="FANTASTIC FOUR-LIKE PROTEIN (DUF3049)"/>
    <property type="match status" value="1"/>
</dbReference>
<gene>
    <name evidence="4" type="ORF">M6B38_407795</name>
</gene>
<dbReference type="Pfam" id="PF11250">
    <property type="entry name" value="FAF"/>
    <property type="match status" value="1"/>
</dbReference>
<evidence type="ECO:0000259" key="3">
    <source>
        <dbReference type="Pfam" id="PF11250"/>
    </source>
</evidence>
<feature type="compositionally biased region" description="Basic and acidic residues" evidence="2">
    <location>
        <begin position="70"/>
        <end position="79"/>
    </location>
</feature>
<dbReference type="InterPro" id="IPR021410">
    <property type="entry name" value="FAF"/>
</dbReference>
<dbReference type="AlphaFoldDB" id="A0AAX6FQD7"/>
<reference evidence="4" key="2">
    <citation type="submission" date="2023-04" db="EMBL/GenBank/DDBJ databases">
        <authorList>
            <person name="Bruccoleri R.E."/>
            <person name="Oakeley E.J."/>
            <person name="Faust A.-M."/>
            <person name="Dessus-Babus S."/>
            <person name="Altorfer M."/>
            <person name="Burckhardt D."/>
            <person name="Oertli M."/>
            <person name="Naumann U."/>
            <person name="Petersen F."/>
            <person name="Wong J."/>
        </authorList>
    </citation>
    <scope>NUCLEOTIDE SEQUENCE</scope>
    <source>
        <strain evidence="4">GSM-AAB239-AS_SAM_17_03QT</strain>
        <tissue evidence="4">Leaf</tissue>
    </source>
</reference>
<dbReference type="InterPro" id="IPR046431">
    <property type="entry name" value="FAF_dom"/>
</dbReference>
<feature type="compositionally biased region" description="Acidic residues" evidence="2">
    <location>
        <begin position="141"/>
        <end position="158"/>
    </location>
</feature>
<feature type="compositionally biased region" description="Polar residues" evidence="2">
    <location>
        <begin position="126"/>
        <end position="140"/>
    </location>
</feature>
<keyword evidence="5" id="KW-1185">Reference proteome</keyword>
<feature type="compositionally biased region" description="Low complexity" evidence="2">
    <location>
        <begin position="373"/>
        <end position="383"/>
    </location>
</feature>
<feature type="region of interest" description="Disordered" evidence="2">
    <location>
        <begin position="69"/>
        <end position="93"/>
    </location>
</feature>
<organism evidence="4 5">
    <name type="scientific">Iris pallida</name>
    <name type="common">Sweet iris</name>
    <dbReference type="NCBI Taxonomy" id="29817"/>
    <lineage>
        <taxon>Eukaryota</taxon>
        <taxon>Viridiplantae</taxon>
        <taxon>Streptophyta</taxon>
        <taxon>Embryophyta</taxon>
        <taxon>Tracheophyta</taxon>
        <taxon>Spermatophyta</taxon>
        <taxon>Magnoliopsida</taxon>
        <taxon>Liliopsida</taxon>
        <taxon>Asparagales</taxon>
        <taxon>Iridaceae</taxon>
        <taxon>Iridoideae</taxon>
        <taxon>Irideae</taxon>
        <taxon>Iris</taxon>
    </lineage>
</organism>
<comment type="caution">
    <text evidence="4">The sequence shown here is derived from an EMBL/GenBank/DDBJ whole genome shotgun (WGS) entry which is preliminary data.</text>
</comment>
<comment type="similarity">
    <text evidence="1">Belongs to the fantastic four family.</text>
</comment>
<feature type="compositionally biased region" description="Acidic residues" evidence="2">
    <location>
        <begin position="275"/>
        <end position="300"/>
    </location>
</feature>
<dbReference type="Proteomes" id="UP001140949">
    <property type="component" value="Unassembled WGS sequence"/>
</dbReference>
<feature type="domain" description="FAF" evidence="3">
    <location>
        <begin position="184"/>
        <end position="237"/>
    </location>
</feature>
<feature type="region of interest" description="Disordered" evidence="2">
    <location>
        <begin position="345"/>
        <end position="383"/>
    </location>
</feature>
<feature type="region of interest" description="Disordered" evidence="2">
    <location>
        <begin position="107"/>
        <end position="159"/>
    </location>
</feature>
<evidence type="ECO:0000256" key="1">
    <source>
        <dbReference type="ARBA" id="ARBA00008690"/>
    </source>
</evidence>
<feature type="compositionally biased region" description="Low complexity" evidence="2">
    <location>
        <begin position="107"/>
        <end position="116"/>
    </location>
</feature>
<proteinExistence type="inferred from homology"/>
<sequence>MSVAICRGSTAVSLPLEKGVTAMSTPCAASKTWLPSAAARIKNDEQEVGGGEKSTPGSKKLDIWTSIHATKAEEPKGEPYVHPSTRRSSRLMSQRSLAICTESLGSETGSEDFFSSSDDDDMKHSWFSTRPNKQVVQQQVDYDDDDDDDDDEEEETDEFVGMRRKEQDTVNYHCSISRRSPCRSFPPPLPSISRRDGPCFQMRSHRRDGRLVVEAVAVPSQNYLHAERQDGRLLLSFINTTTRHSNTNTASDILTDPAPQQTQEQTPVEEHEQEVVEDEEEVMELEDQEEEEEEEEEEVEVVDRGTVVEVKVSTQPQQQSGGSAAMKVHRSSIVINKFVSCTSSQLNDKENDQNATNGSSEDYAVSAGPPTPGRRSTNTTTTAAAAAVAASSLSTLPADGSQPSFDNKLLFTSKRRNREELLRDMRRCSQLRKPLFIWEPTCIATSS</sequence>